<name>A0AAX6E8Q6_IRIPA</name>
<evidence type="ECO:0000256" key="1">
    <source>
        <dbReference type="SAM" id="Phobius"/>
    </source>
</evidence>
<evidence type="ECO:0000313" key="4">
    <source>
        <dbReference type="Proteomes" id="UP001140949"/>
    </source>
</evidence>
<accession>A0AAX6E8Q6</accession>
<feature type="transmembrane region" description="Helical" evidence="1">
    <location>
        <begin position="62"/>
        <end position="89"/>
    </location>
</feature>
<sequence>MEDGVACELVVFVEETRWRPGGSGRGKGSTRRPRLGFTIIFASFSLLVCPMDGYGGGDVVRVWMFTVMAPVVGSGGDGGGASGGVGVVIKMMRGWSDGV</sequence>
<evidence type="ECO:0000313" key="3">
    <source>
        <dbReference type="EMBL" id="KAJ6839721.1"/>
    </source>
</evidence>
<keyword evidence="1" id="KW-1133">Transmembrane helix</keyword>
<dbReference type="AlphaFoldDB" id="A0AAX6E8Q6"/>
<protein>
    <submittedName>
        <fullName evidence="2">Formin-like protein 3 isoform X2</fullName>
    </submittedName>
</protein>
<organism evidence="2 4">
    <name type="scientific">Iris pallida</name>
    <name type="common">Sweet iris</name>
    <dbReference type="NCBI Taxonomy" id="29817"/>
    <lineage>
        <taxon>Eukaryota</taxon>
        <taxon>Viridiplantae</taxon>
        <taxon>Streptophyta</taxon>
        <taxon>Embryophyta</taxon>
        <taxon>Tracheophyta</taxon>
        <taxon>Spermatophyta</taxon>
        <taxon>Magnoliopsida</taxon>
        <taxon>Liliopsida</taxon>
        <taxon>Asparagales</taxon>
        <taxon>Iridaceae</taxon>
        <taxon>Iridoideae</taxon>
        <taxon>Irideae</taxon>
        <taxon>Iris</taxon>
    </lineage>
</organism>
<reference evidence="2" key="2">
    <citation type="submission" date="2023-04" db="EMBL/GenBank/DDBJ databases">
        <authorList>
            <person name="Bruccoleri R.E."/>
            <person name="Oakeley E.J."/>
            <person name="Faust A.-M."/>
            <person name="Dessus-Babus S."/>
            <person name="Altorfer M."/>
            <person name="Burckhardt D."/>
            <person name="Oertli M."/>
            <person name="Naumann U."/>
            <person name="Petersen F."/>
            <person name="Wong J."/>
        </authorList>
    </citation>
    <scope>NUCLEOTIDE SEQUENCE</scope>
    <source>
        <strain evidence="2">GSM-AAB239-AS_SAM_17_03QT</strain>
        <tissue evidence="2">Leaf</tissue>
    </source>
</reference>
<evidence type="ECO:0000313" key="2">
    <source>
        <dbReference type="EMBL" id="KAJ6800365.1"/>
    </source>
</evidence>
<dbReference type="Proteomes" id="UP001140949">
    <property type="component" value="Unassembled WGS sequence"/>
</dbReference>
<reference evidence="2" key="1">
    <citation type="journal article" date="2023" name="GigaByte">
        <title>Genome assembly of the bearded iris, Iris pallida Lam.</title>
        <authorList>
            <person name="Bruccoleri R.E."/>
            <person name="Oakeley E.J."/>
            <person name="Faust A.M.E."/>
            <person name="Altorfer M."/>
            <person name="Dessus-Babus S."/>
            <person name="Burckhardt D."/>
            <person name="Oertli M."/>
            <person name="Naumann U."/>
            <person name="Petersen F."/>
            <person name="Wong J."/>
        </authorList>
    </citation>
    <scope>NUCLEOTIDE SEQUENCE</scope>
    <source>
        <strain evidence="2">GSM-AAB239-AS_SAM_17_03QT</strain>
    </source>
</reference>
<dbReference type="EMBL" id="JANAVB010038820">
    <property type="protein sequence ID" value="KAJ6800365.1"/>
    <property type="molecule type" value="Genomic_DNA"/>
</dbReference>
<feature type="transmembrane region" description="Helical" evidence="1">
    <location>
        <begin position="35"/>
        <end position="56"/>
    </location>
</feature>
<keyword evidence="4" id="KW-1185">Reference proteome</keyword>
<keyword evidence="1" id="KW-0472">Membrane</keyword>
<keyword evidence="1" id="KW-0812">Transmembrane</keyword>
<dbReference type="EMBL" id="JANAVB010009799">
    <property type="protein sequence ID" value="KAJ6839721.1"/>
    <property type="molecule type" value="Genomic_DNA"/>
</dbReference>
<gene>
    <name evidence="2" type="ORF">M6B38_109885</name>
    <name evidence="3" type="ORF">M6B38_313805</name>
</gene>
<comment type="caution">
    <text evidence="2">The sequence shown here is derived from an EMBL/GenBank/DDBJ whole genome shotgun (WGS) entry which is preliminary data.</text>
</comment>
<proteinExistence type="predicted"/>